<evidence type="ECO:0000256" key="1">
    <source>
        <dbReference type="SAM" id="MobiDB-lite"/>
    </source>
</evidence>
<evidence type="ECO:0000313" key="3">
    <source>
        <dbReference type="Proteomes" id="UP000002035"/>
    </source>
</evidence>
<sequence length="495" mass="56155">MDYLSSICRNFTSFLTLQNIPNASQKTNTTADGSRRPYFDHTMLSSLRPHKLRNDQKALKGGINENGNLTLLKSETSGAGRKRKIIGKLDKFDPNDDKGNNSVLDGSTIIGMDNPSKRLRVPARLDESESLERYYSSSYDSDLEGSTLIEDEQLGRAKDSHLSIDDLSTLDSDTSSGSVDKDSSVSLEDYDQLDSDREAEAGENDTEHQIIKTPSRQPRIKKASRHTCDTEEPYRPSPNVVDKNLSKQIVHRDTQESDLSEDEIYNYKSSTKKEVKRDLDIEFCMEKARRWAAAVEGPSGNWADAERDMYFRLAMRGFEPVLPHSWRMDFMTLPDSLFTAPNDYTAYISCRNEFRVNIMNLKLIAVAESYQSSWCLTPNIESDDGADDYFDAESELRYQDRTFPVITGFLICGTIVALMTLDSDPRMNPIFNSKTSGRLISRFDFSEYGQDVWNALAIAIAVARMRKTIIQCEQEGKGDIMWMIDQIPRLPDKDL</sequence>
<feature type="region of interest" description="Disordered" evidence="1">
    <location>
        <begin position="167"/>
        <end position="241"/>
    </location>
</feature>
<dbReference type="eggNOG" id="ENOG502S7BG">
    <property type="taxonomic scope" value="Eukaryota"/>
</dbReference>
<dbReference type="GeneID" id="9230246"/>
<feature type="region of interest" description="Disordered" evidence="1">
    <location>
        <begin position="90"/>
        <end position="114"/>
    </location>
</feature>
<evidence type="ECO:0000313" key="2">
    <source>
        <dbReference type="EMBL" id="EEQ32340.1"/>
    </source>
</evidence>
<protein>
    <submittedName>
        <fullName evidence="2">Uncharacterized protein</fullName>
    </submittedName>
</protein>
<keyword evidence="3" id="KW-1185">Reference proteome</keyword>
<feature type="compositionally biased region" description="Low complexity" evidence="1">
    <location>
        <begin position="167"/>
        <end position="178"/>
    </location>
</feature>
<dbReference type="OrthoDB" id="5286775at2759"/>
<dbReference type="OMA" id="IEFCMEK"/>
<dbReference type="EMBL" id="DS995705">
    <property type="protein sequence ID" value="EEQ32340.1"/>
    <property type="molecule type" value="Genomic_DNA"/>
</dbReference>
<dbReference type="AlphaFoldDB" id="C5FR37"/>
<dbReference type="RefSeq" id="XP_002845290.1">
    <property type="nucleotide sequence ID" value="XM_002845244.1"/>
</dbReference>
<organism evidence="2 3">
    <name type="scientific">Arthroderma otae (strain ATCC MYA-4605 / CBS 113480)</name>
    <name type="common">Microsporum canis</name>
    <dbReference type="NCBI Taxonomy" id="554155"/>
    <lineage>
        <taxon>Eukaryota</taxon>
        <taxon>Fungi</taxon>
        <taxon>Dikarya</taxon>
        <taxon>Ascomycota</taxon>
        <taxon>Pezizomycotina</taxon>
        <taxon>Eurotiomycetes</taxon>
        <taxon>Eurotiomycetidae</taxon>
        <taxon>Onygenales</taxon>
        <taxon>Arthrodermataceae</taxon>
        <taxon>Microsporum</taxon>
    </lineage>
</organism>
<accession>C5FR37</accession>
<reference evidence="3" key="1">
    <citation type="journal article" date="2012" name="MBio">
        <title>Comparative genome analysis of Trichophyton rubrum and related dermatophytes reveals candidate genes involved in infection.</title>
        <authorList>
            <person name="Martinez D.A."/>
            <person name="Oliver B.G."/>
            <person name="Graeser Y."/>
            <person name="Goldberg J.M."/>
            <person name="Li W."/>
            <person name="Martinez-Rossi N.M."/>
            <person name="Monod M."/>
            <person name="Shelest E."/>
            <person name="Barton R.C."/>
            <person name="Birch E."/>
            <person name="Brakhage A.A."/>
            <person name="Chen Z."/>
            <person name="Gurr S.J."/>
            <person name="Heiman D."/>
            <person name="Heitman J."/>
            <person name="Kosti I."/>
            <person name="Rossi A."/>
            <person name="Saif S."/>
            <person name="Samalova M."/>
            <person name="Saunders C.W."/>
            <person name="Shea T."/>
            <person name="Summerbell R.C."/>
            <person name="Xu J."/>
            <person name="Young S."/>
            <person name="Zeng Q."/>
            <person name="Birren B.W."/>
            <person name="Cuomo C.A."/>
            <person name="White T.C."/>
        </authorList>
    </citation>
    <scope>NUCLEOTIDE SEQUENCE [LARGE SCALE GENOMIC DNA]</scope>
    <source>
        <strain evidence="3">ATCC MYA-4605 / CBS 113480</strain>
    </source>
</reference>
<proteinExistence type="predicted"/>
<gene>
    <name evidence="2" type="ORF">MCYG_05159</name>
</gene>
<feature type="compositionally biased region" description="Basic and acidic residues" evidence="1">
    <location>
        <begin position="194"/>
        <end position="210"/>
    </location>
</feature>
<dbReference type="Proteomes" id="UP000002035">
    <property type="component" value="Unassembled WGS sequence"/>
</dbReference>
<dbReference type="STRING" id="554155.C5FR37"/>
<feature type="compositionally biased region" description="Basic and acidic residues" evidence="1">
    <location>
        <begin position="90"/>
        <end position="99"/>
    </location>
</feature>
<dbReference type="VEuPathDB" id="FungiDB:MCYG_05159"/>
<dbReference type="HOGENOM" id="CLU_457069_0_0_1"/>
<name>C5FR37_ARTOC</name>